<reference evidence="6" key="1">
    <citation type="journal article" date="2020" name="Nature">
        <title>Giant virus diversity and host interactions through global metagenomics.</title>
        <authorList>
            <person name="Schulz F."/>
            <person name="Roux S."/>
            <person name="Paez-Espino D."/>
            <person name="Jungbluth S."/>
            <person name="Walsh D.A."/>
            <person name="Denef V.J."/>
            <person name="McMahon K.D."/>
            <person name="Konstantinidis K.T."/>
            <person name="Eloe-Fadrosh E.A."/>
            <person name="Kyrpides N.C."/>
            <person name="Woyke T."/>
        </authorList>
    </citation>
    <scope>NUCLEOTIDE SEQUENCE</scope>
    <source>
        <strain evidence="6">GVMAG-M-3300025676-16</strain>
    </source>
</reference>
<keyword evidence="1" id="KW-0489">Methyltransferase</keyword>
<keyword evidence="2" id="KW-0808">Transferase</keyword>
<dbReference type="GO" id="GO:0006231">
    <property type="term" value="P:dTMP biosynthetic process"/>
    <property type="evidence" value="ECO:0007669"/>
    <property type="project" value="InterPro"/>
</dbReference>
<protein>
    <recommendedName>
        <fullName evidence="5">DHFR domain-containing protein</fullName>
    </recommendedName>
</protein>
<dbReference type="CDD" id="cd00209">
    <property type="entry name" value="DHFR"/>
    <property type="match status" value="1"/>
</dbReference>
<dbReference type="GO" id="GO:0004146">
    <property type="term" value="F:dihydrofolate reductase activity"/>
    <property type="evidence" value="ECO:0007669"/>
    <property type="project" value="InterPro"/>
</dbReference>
<dbReference type="GO" id="GO:0004799">
    <property type="term" value="F:thymidylate synthase activity"/>
    <property type="evidence" value="ECO:0007669"/>
    <property type="project" value="InterPro"/>
</dbReference>
<dbReference type="GO" id="GO:0005739">
    <property type="term" value="C:mitochondrion"/>
    <property type="evidence" value="ECO:0007669"/>
    <property type="project" value="TreeGrafter"/>
</dbReference>
<keyword evidence="3" id="KW-0521">NADP</keyword>
<sequence length="445" mass="51881">MKLILVVDECMGIGYKNGLPWKDKEELKLFKSITTNSTLVCGRKTAENLPYLKDRTLVCITRNKHIDTSNWNNHVIVLNELPENDDNTFIAGGLQIYQMALERPKYITEIYLSIMKNSYESDTFFNKKWLDDFVIEESTEFETFTHYKMIKTKNGERQYINLLEKVLKEGHCRDTRNGITISTFGNQMKFNLQNGFPLLTTKKMFLRGILEEFLFFLKGDTDASYLSDKKVKIWEGNTSKEFLKKCNLDYAEGVMGPMYGYQWRRYNSPYKTDNEGKPIKNTENKGIDQLKEVIDLIINDPHSRRILMTTYNPLQVHEGVLFPCHSLMLQFYVEDKYLDMYCFNRSQDIFLGTPFNIASSSLLLLIIAQLTGKIARNFVMSMGDTHIYSDHIEAVNTQIQRIPYKFPTINIPIISKIEEIYELTVEDFFLENYKSDKAIKAKMVA</sequence>
<dbReference type="PANTHER" id="PTHR11548:SF2">
    <property type="entry name" value="THYMIDYLATE SYNTHASE"/>
    <property type="match status" value="1"/>
</dbReference>
<dbReference type="NCBIfam" id="TIGR03284">
    <property type="entry name" value="thym_sym"/>
    <property type="match status" value="1"/>
</dbReference>
<dbReference type="PANTHER" id="PTHR11548">
    <property type="entry name" value="THYMIDYLATE SYNTHASE 1"/>
    <property type="match status" value="1"/>
</dbReference>
<feature type="domain" description="DHFR" evidence="5">
    <location>
        <begin position="1"/>
        <end position="165"/>
    </location>
</feature>
<dbReference type="Pfam" id="PF00303">
    <property type="entry name" value="Thymidylat_synt"/>
    <property type="match status" value="1"/>
</dbReference>
<dbReference type="AlphaFoldDB" id="A0A6C0J1W6"/>
<dbReference type="GO" id="GO:0032259">
    <property type="term" value="P:methylation"/>
    <property type="evidence" value="ECO:0007669"/>
    <property type="project" value="UniProtKB-KW"/>
</dbReference>
<evidence type="ECO:0000256" key="1">
    <source>
        <dbReference type="ARBA" id="ARBA00022603"/>
    </source>
</evidence>
<evidence type="ECO:0000313" key="6">
    <source>
        <dbReference type="EMBL" id="QHT98626.1"/>
    </source>
</evidence>
<dbReference type="PROSITE" id="PS00075">
    <property type="entry name" value="DHFR_1"/>
    <property type="match status" value="1"/>
</dbReference>
<dbReference type="InterPro" id="IPR036926">
    <property type="entry name" value="Thymidate_synth/dCMP_Mease_sf"/>
</dbReference>
<dbReference type="InterPro" id="IPR024072">
    <property type="entry name" value="DHFR-like_dom_sf"/>
</dbReference>
<dbReference type="PRINTS" id="PR00108">
    <property type="entry name" value="THYMDSNTHASE"/>
</dbReference>
<dbReference type="SUPFAM" id="SSF53597">
    <property type="entry name" value="Dihydrofolate reductase-like"/>
    <property type="match status" value="1"/>
</dbReference>
<dbReference type="Pfam" id="PF00186">
    <property type="entry name" value="DHFR_1"/>
    <property type="match status" value="1"/>
</dbReference>
<evidence type="ECO:0000259" key="5">
    <source>
        <dbReference type="PROSITE" id="PS51330"/>
    </source>
</evidence>
<dbReference type="CDD" id="cd00351">
    <property type="entry name" value="TS_Pyrimidine_HMase"/>
    <property type="match status" value="1"/>
</dbReference>
<dbReference type="InterPro" id="IPR001796">
    <property type="entry name" value="DHFR_dom"/>
</dbReference>
<dbReference type="InterPro" id="IPR017925">
    <property type="entry name" value="DHFR_CS"/>
</dbReference>
<evidence type="ECO:0000256" key="3">
    <source>
        <dbReference type="ARBA" id="ARBA00022857"/>
    </source>
</evidence>
<dbReference type="InterPro" id="IPR000398">
    <property type="entry name" value="Thymidylate_synthase"/>
</dbReference>
<dbReference type="InterPro" id="IPR045097">
    <property type="entry name" value="Thymidate_synth/dCMP_Mease"/>
</dbReference>
<dbReference type="GO" id="GO:0005829">
    <property type="term" value="C:cytosol"/>
    <property type="evidence" value="ECO:0007669"/>
    <property type="project" value="TreeGrafter"/>
</dbReference>
<evidence type="ECO:0000256" key="2">
    <source>
        <dbReference type="ARBA" id="ARBA00022679"/>
    </source>
</evidence>
<accession>A0A6C0J1W6</accession>
<dbReference type="InterPro" id="IPR023451">
    <property type="entry name" value="Thymidate_synth/dCMP_Mease_dom"/>
</dbReference>
<dbReference type="Gene3D" id="3.30.572.10">
    <property type="entry name" value="Thymidylate synthase/dCMP hydroxymethylase domain"/>
    <property type="match status" value="1"/>
</dbReference>
<dbReference type="SUPFAM" id="SSF55831">
    <property type="entry name" value="Thymidylate synthase/dCMP hydroxymethylase"/>
    <property type="match status" value="1"/>
</dbReference>
<dbReference type="EMBL" id="MN740294">
    <property type="protein sequence ID" value="QHT98626.1"/>
    <property type="molecule type" value="Genomic_DNA"/>
</dbReference>
<proteinExistence type="predicted"/>
<dbReference type="Gene3D" id="3.40.430.10">
    <property type="entry name" value="Dihydrofolate Reductase, subunit A"/>
    <property type="match status" value="1"/>
</dbReference>
<dbReference type="PROSITE" id="PS51330">
    <property type="entry name" value="DHFR_2"/>
    <property type="match status" value="1"/>
</dbReference>
<name>A0A6C0J1W6_9ZZZZ</name>
<keyword evidence="4" id="KW-0560">Oxidoreductase</keyword>
<evidence type="ECO:0000256" key="4">
    <source>
        <dbReference type="ARBA" id="ARBA00023002"/>
    </source>
</evidence>
<dbReference type="GO" id="GO:0046654">
    <property type="term" value="P:tetrahydrofolate biosynthetic process"/>
    <property type="evidence" value="ECO:0007669"/>
    <property type="project" value="InterPro"/>
</dbReference>
<organism evidence="6">
    <name type="scientific">viral metagenome</name>
    <dbReference type="NCBI Taxonomy" id="1070528"/>
    <lineage>
        <taxon>unclassified sequences</taxon>
        <taxon>metagenomes</taxon>
        <taxon>organismal metagenomes</taxon>
    </lineage>
</organism>